<reference evidence="1 2" key="1">
    <citation type="submission" date="2015-09" db="EMBL/GenBank/DDBJ databases">
        <title>Atta colombica WGS genome.</title>
        <authorList>
            <person name="Nygaard S."/>
            <person name="Hu H."/>
            <person name="Boomsma J."/>
            <person name="Zhang G."/>
        </authorList>
    </citation>
    <scope>NUCLEOTIDE SEQUENCE [LARGE SCALE GENOMIC DNA]</scope>
    <source>
        <strain evidence="1">Treedump-2</strain>
        <tissue evidence="1">Whole body</tissue>
    </source>
</reference>
<evidence type="ECO:0000313" key="2">
    <source>
        <dbReference type="Proteomes" id="UP000078540"/>
    </source>
</evidence>
<gene>
    <name evidence="1" type="ORF">ALC53_03086</name>
</gene>
<name>A0A195BQ04_9HYME</name>
<keyword evidence="2" id="KW-1185">Reference proteome</keyword>
<protein>
    <submittedName>
        <fullName evidence="1">Uncharacterized protein</fullName>
    </submittedName>
</protein>
<dbReference type="AlphaFoldDB" id="A0A195BQ04"/>
<evidence type="ECO:0000313" key="1">
    <source>
        <dbReference type="EMBL" id="KYM88602.1"/>
    </source>
</evidence>
<dbReference type="EMBL" id="KQ976424">
    <property type="protein sequence ID" value="KYM88602.1"/>
    <property type="molecule type" value="Genomic_DNA"/>
</dbReference>
<sequence>MRRRIWKLEIGRALGPAMPFADNHKILSQLRIDDAPPPPLQIDAMPFSPALSTCAKCTMIRAPDML</sequence>
<organism evidence="1 2">
    <name type="scientific">Atta colombica</name>
    <dbReference type="NCBI Taxonomy" id="520822"/>
    <lineage>
        <taxon>Eukaryota</taxon>
        <taxon>Metazoa</taxon>
        <taxon>Ecdysozoa</taxon>
        <taxon>Arthropoda</taxon>
        <taxon>Hexapoda</taxon>
        <taxon>Insecta</taxon>
        <taxon>Pterygota</taxon>
        <taxon>Neoptera</taxon>
        <taxon>Endopterygota</taxon>
        <taxon>Hymenoptera</taxon>
        <taxon>Apocrita</taxon>
        <taxon>Aculeata</taxon>
        <taxon>Formicoidea</taxon>
        <taxon>Formicidae</taxon>
        <taxon>Myrmicinae</taxon>
        <taxon>Atta</taxon>
    </lineage>
</organism>
<proteinExistence type="predicted"/>
<dbReference type="Proteomes" id="UP000078540">
    <property type="component" value="Unassembled WGS sequence"/>
</dbReference>
<accession>A0A195BQ04</accession>